<dbReference type="AlphaFoldDB" id="A0A081A3Q4"/>
<organism evidence="1 2">
    <name type="scientific">Phytophthora nicotianae P1976</name>
    <dbReference type="NCBI Taxonomy" id="1317066"/>
    <lineage>
        <taxon>Eukaryota</taxon>
        <taxon>Sar</taxon>
        <taxon>Stramenopiles</taxon>
        <taxon>Oomycota</taxon>
        <taxon>Peronosporomycetes</taxon>
        <taxon>Peronosporales</taxon>
        <taxon>Peronosporaceae</taxon>
        <taxon>Phytophthora</taxon>
    </lineage>
</organism>
<sequence>MIDVDLEPLHRLFQARRSPKAHGRSGARHVAMAEMWLQEARGTIRHLPSVIVWIQVIVGKDSNCPARKEDICGSGRQASTITRIGNIRGLTPRIGLSLPRLRTLTIQQRVFNFT</sequence>
<name>A0A081A3Q4_PHYNI</name>
<accession>A0A081A3Q4</accession>
<gene>
    <name evidence="1" type="ORF">F444_10541</name>
</gene>
<protein>
    <submittedName>
        <fullName evidence="1">Uncharacterized protein</fullName>
    </submittedName>
</protein>
<dbReference type="EMBL" id="ANJA01001874">
    <property type="protein sequence ID" value="ETO73515.1"/>
    <property type="molecule type" value="Genomic_DNA"/>
</dbReference>
<dbReference type="Proteomes" id="UP000028582">
    <property type="component" value="Unassembled WGS sequence"/>
</dbReference>
<comment type="caution">
    <text evidence="1">The sequence shown here is derived from an EMBL/GenBank/DDBJ whole genome shotgun (WGS) entry which is preliminary data.</text>
</comment>
<proteinExistence type="predicted"/>
<reference evidence="1 2" key="1">
    <citation type="submission" date="2013-11" db="EMBL/GenBank/DDBJ databases">
        <title>The Genome Sequence of Phytophthora parasitica P1976.</title>
        <authorList>
            <consortium name="The Broad Institute Genomics Platform"/>
            <person name="Russ C."/>
            <person name="Tyler B."/>
            <person name="Panabieres F."/>
            <person name="Shan W."/>
            <person name="Tripathy S."/>
            <person name="Grunwald N."/>
            <person name="Machado M."/>
            <person name="Johnson C.S."/>
            <person name="Walker B."/>
            <person name="Young S."/>
            <person name="Zeng Q."/>
            <person name="Gargeya S."/>
            <person name="Fitzgerald M."/>
            <person name="Haas B."/>
            <person name="Abouelleil A."/>
            <person name="Allen A.W."/>
            <person name="Alvarado L."/>
            <person name="Arachchi H.M."/>
            <person name="Berlin A.M."/>
            <person name="Chapman S.B."/>
            <person name="Gainer-Dewar J."/>
            <person name="Goldberg J."/>
            <person name="Griggs A."/>
            <person name="Gujja S."/>
            <person name="Hansen M."/>
            <person name="Howarth C."/>
            <person name="Imamovic A."/>
            <person name="Ireland A."/>
            <person name="Larimer J."/>
            <person name="McCowan C."/>
            <person name="Murphy C."/>
            <person name="Pearson M."/>
            <person name="Poon T.W."/>
            <person name="Priest M."/>
            <person name="Roberts A."/>
            <person name="Saif S."/>
            <person name="Shea T."/>
            <person name="Sisk P."/>
            <person name="Sykes S."/>
            <person name="Wortman J."/>
            <person name="Nusbaum C."/>
            <person name="Birren B."/>
        </authorList>
    </citation>
    <scope>NUCLEOTIDE SEQUENCE [LARGE SCALE GENOMIC DNA]</scope>
    <source>
        <strain evidence="1 2">P1976</strain>
    </source>
</reference>
<evidence type="ECO:0000313" key="2">
    <source>
        <dbReference type="Proteomes" id="UP000028582"/>
    </source>
</evidence>
<evidence type="ECO:0000313" key="1">
    <source>
        <dbReference type="EMBL" id="ETO73515.1"/>
    </source>
</evidence>